<dbReference type="RefSeq" id="WP_158280008.1">
    <property type="nucleotide sequence ID" value="NZ_CP068564.1"/>
</dbReference>
<dbReference type="InterPro" id="IPR005537">
    <property type="entry name" value="RAMP_III_fam"/>
</dbReference>
<dbReference type="GO" id="GO:0051607">
    <property type="term" value="P:defense response to virus"/>
    <property type="evidence" value="ECO:0007669"/>
    <property type="project" value="UniProtKB-KW"/>
</dbReference>
<accession>A0A4R3KV26</accession>
<dbReference type="Proteomes" id="UP000294567">
    <property type="component" value="Unassembled WGS sequence"/>
</dbReference>
<evidence type="ECO:0000313" key="4">
    <source>
        <dbReference type="Proteomes" id="UP000294567"/>
    </source>
</evidence>
<protein>
    <submittedName>
        <fullName evidence="3">CRISPR/Cas system CSM-associated protein Csm3 (Group 7 of RAMP superfamily)</fullName>
    </submittedName>
</protein>
<sequence length="460" mass="52700">MGNKDTNRVEKVIYIKGKLKLLSPLLVGNGEREFTDNDLIKDSNGNPFIPGTSIAGSVRNYIEEILNEEKESIDILFGGEETGSNQSLLYFYDSILIKEGTISMRDGIAVNDFIKVAKTNEYAKYDYQILERDNEFDFKLELCLRNSFKDKEKDILKILAIIISELEKGNIYIGAKKNRGFGNIKLIGTEILKFDFDSSEMKENLLREFLEFNWDKKFFKVSKEAFKSGNEFMDLVKKCENMNIDTHIKVPLKVRDTILIRDYIVQNTDVDSKQLDYDDRLIVPGTTWAGAIRHRMFIILYDLGLTEKQAKEKIEELFGYVNKDKKSKASRIRFKESVDLDKSKFINISRTKIDRFTGGACSKALFEERVAVNGDVFLDIYIKAQKQWEIGLLILSIYDLMSGMLAIGGEISVGRGLVVAEDDFSIKRESILINGQPLCKEDEKKYFKALKEEIGSFESI</sequence>
<dbReference type="OrthoDB" id="1063910at2"/>
<name>A0A4R3KV26_9FIRM</name>
<dbReference type="EMBL" id="SMAE01000006">
    <property type="protein sequence ID" value="TCS89371.1"/>
    <property type="molecule type" value="Genomic_DNA"/>
</dbReference>
<dbReference type="InterPro" id="IPR052216">
    <property type="entry name" value="CRISPR_Csm3_endoribonuclease"/>
</dbReference>
<keyword evidence="1" id="KW-0051">Antiviral defense</keyword>
<evidence type="ECO:0000259" key="2">
    <source>
        <dbReference type="Pfam" id="PF03787"/>
    </source>
</evidence>
<evidence type="ECO:0000256" key="1">
    <source>
        <dbReference type="ARBA" id="ARBA00023118"/>
    </source>
</evidence>
<gene>
    <name evidence="3" type="ORF">EDD65_10637</name>
</gene>
<dbReference type="AlphaFoldDB" id="A0A4R3KV26"/>
<dbReference type="Pfam" id="PF03787">
    <property type="entry name" value="RAMPs"/>
    <property type="match status" value="2"/>
</dbReference>
<comment type="caution">
    <text evidence="3">The sequence shown here is derived from an EMBL/GenBank/DDBJ whole genome shotgun (WGS) entry which is preliminary data.</text>
</comment>
<feature type="domain" description="CRISPR type III-associated protein" evidence="2">
    <location>
        <begin position="265"/>
        <end position="418"/>
    </location>
</feature>
<keyword evidence="4" id="KW-1185">Reference proteome</keyword>
<dbReference type="PANTHER" id="PTHR35579">
    <property type="entry name" value="CRISPR SYSTEM CMS ENDORIBONUCLEASE CSM3"/>
    <property type="match status" value="1"/>
</dbReference>
<evidence type="ECO:0000313" key="3">
    <source>
        <dbReference type="EMBL" id="TCS89371.1"/>
    </source>
</evidence>
<dbReference type="CDD" id="cd09726">
    <property type="entry name" value="RAMP_I_III"/>
    <property type="match status" value="1"/>
</dbReference>
<feature type="domain" description="CRISPR type III-associated protein" evidence="2">
    <location>
        <begin position="18"/>
        <end position="185"/>
    </location>
</feature>
<dbReference type="PANTHER" id="PTHR35579:SF6">
    <property type="entry name" value="DUF324 DOMAIN-CONTAINING PROTEIN"/>
    <property type="match status" value="1"/>
</dbReference>
<proteinExistence type="predicted"/>
<organism evidence="3 4">
    <name type="scientific">Keratinibaculum paraultunense</name>
    <dbReference type="NCBI Taxonomy" id="1278232"/>
    <lineage>
        <taxon>Bacteria</taxon>
        <taxon>Bacillati</taxon>
        <taxon>Bacillota</taxon>
        <taxon>Tissierellia</taxon>
        <taxon>Tissierellales</taxon>
        <taxon>Tepidimicrobiaceae</taxon>
        <taxon>Keratinibaculum</taxon>
    </lineage>
</organism>
<reference evidence="3 4" key="1">
    <citation type="submission" date="2019-03" db="EMBL/GenBank/DDBJ databases">
        <title>Genomic Encyclopedia of Type Strains, Phase IV (KMG-IV): sequencing the most valuable type-strain genomes for metagenomic binning, comparative biology and taxonomic classification.</title>
        <authorList>
            <person name="Goeker M."/>
        </authorList>
    </citation>
    <scope>NUCLEOTIDE SEQUENCE [LARGE SCALE GENOMIC DNA]</scope>
    <source>
        <strain evidence="3 4">DSM 26752</strain>
    </source>
</reference>